<evidence type="ECO:0000313" key="2">
    <source>
        <dbReference type="EMBL" id="NVO23595.1"/>
    </source>
</evidence>
<dbReference type="InterPro" id="IPR057736">
    <property type="entry name" value="SAF_PseI/NeuA/NeuB"/>
</dbReference>
<dbReference type="EMBL" id="JABCJE010000003">
    <property type="protein sequence ID" value="NVO23595.1"/>
    <property type="molecule type" value="Genomic_DNA"/>
</dbReference>
<dbReference type="InterPro" id="IPR013974">
    <property type="entry name" value="SAF"/>
</dbReference>
<dbReference type="Gene3D" id="3.90.1210.10">
    <property type="entry name" value="Antifreeze-like/N-acetylneuraminic acid synthase C-terminal domain"/>
    <property type="match status" value="1"/>
</dbReference>
<dbReference type="Pfam" id="PF08666">
    <property type="entry name" value="SAF"/>
    <property type="match status" value="1"/>
</dbReference>
<evidence type="ECO:0000313" key="3">
    <source>
        <dbReference type="Proteomes" id="UP000592216"/>
    </source>
</evidence>
<dbReference type="InterPro" id="IPR020030">
    <property type="entry name" value="Pseudaminic_synth_PseI"/>
</dbReference>
<evidence type="ECO:0000259" key="1">
    <source>
        <dbReference type="PROSITE" id="PS50844"/>
    </source>
</evidence>
<dbReference type="InterPro" id="IPR013785">
    <property type="entry name" value="Aldolase_TIM"/>
</dbReference>
<comment type="caution">
    <text evidence="2">The sequence shown here is derived from an EMBL/GenBank/DDBJ whole genome shotgun (WGS) entry which is preliminary data.</text>
</comment>
<dbReference type="CDD" id="cd11615">
    <property type="entry name" value="SAF_NeuB_like"/>
    <property type="match status" value="1"/>
</dbReference>
<dbReference type="InterPro" id="IPR006190">
    <property type="entry name" value="SAF_AFP_Neu5Ac"/>
</dbReference>
<gene>
    <name evidence="2" type="primary">pseI</name>
    <name evidence="2" type="ORF">HJ536_09530</name>
</gene>
<protein>
    <submittedName>
        <fullName evidence="2">Pseudaminic acid synthase</fullName>
        <ecNumber evidence="2">2.5.1.97</ecNumber>
    </submittedName>
</protein>
<dbReference type="PANTHER" id="PTHR42966:SF2">
    <property type="entry name" value="PSEUDAMINIC ACID SYNTHASE"/>
    <property type="match status" value="1"/>
</dbReference>
<dbReference type="Proteomes" id="UP000592216">
    <property type="component" value="Unassembled WGS sequence"/>
</dbReference>
<feature type="domain" description="AFP-like" evidence="1">
    <location>
        <begin position="294"/>
        <end position="351"/>
    </location>
</feature>
<dbReference type="PROSITE" id="PS50844">
    <property type="entry name" value="AFP_LIKE"/>
    <property type="match status" value="1"/>
</dbReference>
<dbReference type="SMART" id="SM00858">
    <property type="entry name" value="SAF"/>
    <property type="match status" value="1"/>
</dbReference>
<dbReference type="NCBIfam" id="TIGR03586">
    <property type="entry name" value="PseI"/>
    <property type="match status" value="1"/>
</dbReference>
<dbReference type="Gene3D" id="3.20.20.70">
    <property type="entry name" value="Aldolase class I"/>
    <property type="match status" value="1"/>
</dbReference>
<reference evidence="2 3" key="1">
    <citation type="submission" date="2020-04" db="EMBL/GenBank/DDBJ databases">
        <title>Donghicola sp., a member of the Rhodobacteraceae family isolated from mangrove forest in Thailand.</title>
        <authorList>
            <person name="Charoenyingcharoen P."/>
            <person name="Yukphan P."/>
        </authorList>
    </citation>
    <scope>NUCLEOTIDE SEQUENCE [LARGE SCALE GENOMIC DNA]</scope>
    <source>
        <strain evidence="2 3">B5-SW-15</strain>
    </source>
</reference>
<dbReference type="RefSeq" id="WP_177157531.1">
    <property type="nucleotide sequence ID" value="NZ_JABCJE010000003.1"/>
</dbReference>
<dbReference type="GO" id="GO:0047444">
    <property type="term" value="F:N-acylneuraminate-9-phosphate synthase activity"/>
    <property type="evidence" value="ECO:0007669"/>
    <property type="project" value="TreeGrafter"/>
</dbReference>
<name>A0A850QAV8_9RHOB</name>
<proteinExistence type="predicted"/>
<organism evidence="2 3">
    <name type="scientific">Donghicola mangrovi</name>
    <dbReference type="NCBI Taxonomy" id="2729614"/>
    <lineage>
        <taxon>Bacteria</taxon>
        <taxon>Pseudomonadati</taxon>
        <taxon>Pseudomonadota</taxon>
        <taxon>Alphaproteobacteria</taxon>
        <taxon>Rhodobacterales</taxon>
        <taxon>Roseobacteraceae</taxon>
        <taxon>Donghicola</taxon>
    </lineage>
</organism>
<dbReference type="SUPFAM" id="SSF51269">
    <property type="entry name" value="AFP III-like domain"/>
    <property type="match status" value="1"/>
</dbReference>
<dbReference type="InterPro" id="IPR036732">
    <property type="entry name" value="AFP_Neu5c_C_sf"/>
</dbReference>
<keyword evidence="2" id="KW-0808">Transferase</keyword>
<dbReference type="SUPFAM" id="SSF51569">
    <property type="entry name" value="Aldolase"/>
    <property type="match status" value="1"/>
</dbReference>
<dbReference type="InterPro" id="IPR051690">
    <property type="entry name" value="PseI-like"/>
</dbReference>
<accession>A0A850QAV8</accession>
<dbReference type="Pfam" id="PF03102">
    <property type="entry name" value="NeuB"/>
    <property type="match status" value="1"/>
</dbReference>
<dbReference type="InterPro" id="IPR013132">
    <property type="entry name" value="PseI/NeuA/B-like_N"/>
</dbReference>
<dbReference type="AlphaFoldDB" id="A0A850QAV8"/>
<dbReference type="EC" id="2.5.1.97" evidence="2"/>
<dbReference type="GO" id="GO:0016051">
    <property type="term" value="P:carbohydrate biosynthetic process"/>
    <property type="evidence" value="ECO:0007669"/>
    <property type="project" value="InterPro"/>
</dbReference>
<dbReference type="PANTHER" id="PTHR42966">
    <property type="entry name" value="N-ACETYLNEURAMINATE SYNTHASE"/>
    <property type="match status" value="1"/>
</dbReference>
<sequence>MKTLNISIDGTEIGVGQPPYVIAELSANHNGNIETAKKIIEVAAQCGASAVKLQTYRPDTITLNSDLPDFKIEGGLWDGHTLYSLYEWAHTPWDWHKPLFDHARKHNITMFSSPFDFTAVDLLEDLNAPAYKIASFEAVDLPLIRYVASTGKPMIISTGMADAEEIGEAIEAARSAGCKELVVLHCVSGYPAPASDYNLLTMPDMAKRFGVLTGLSDHTLDNTTAIASVALGGCMIEKHFTLDRTGGGPDDSFSLEPAEFKALVDGSRTAWQAMGQVDYGRKSSETGNVKFRRSLYFVQDIPAGGVITPEAVRSVRPGYGAAPKHLEAIIGRRVVEGVAANTPVKLDNLSD</sequence>